<reference evidence="1 2" key="1">
    <citation type="submission" date="2018-01" db="EMBL/GenBank/DDBJ databases">
        <title>Draft genome sequence of Jishengella endophytica.</title>
        <authorList>
            <person name="Sahin N."/>
            <person name="Ay H."/>
            <person name="Saygin H."/>
        </authorList>
    </citation>
    <scope>NUCLEOTIDE SEQUENCE [LARGE SCALE GENOMIC DNA]</scope>
    <source>
        <strain evidence="1 2">DSM 45430</strain>
    </source>
</reference>
<gene>
    <name evidence="1" type="ORF">C1I93_06535</name>
</gene>
<dbReference type="Proteomes" id="UP000248627">
    <property type="component" value="Unassembled WGS sequence"/>
</dbReference>
<dbReference type="Gene3D" id="3.30.70.100">
    <property type="match status" value="1"/>
</dbReference>
<dbReference type="SMART" id="SM00886">
    <property type="entry name" value="Dabb"/>
    <property type="match status" value="1"/>
</dbReference>
<dbReference type="PANTHER" id="PTHR37832:SF1">
    <property type="entry name" value="STRESS-RESPONSE A_B BARREL DOMAIN-CONTAINING PROTEIN"/>
    <property type="match status" value="1"/>
</dbReference>
<dbReference type="InterPro" id="IPR011008">
    <property type="entry name" value="Dimeric_a/b-barrel"/>
</dbReference>
<evidence type="ECO:0000313" key="2">
    <source>
        <dbReference type="Proteomes" id="UP000248627"/>
    </source>
</evidence>
<dbReference type="InterPro" id="IPR013097">
    <property type="entry name" value="Dabb"/>
</dbReference>
<dbReference type="PANTHER" id="PTHR37832">
    <property type="entry name" value="BLL2683 PROTEIN"/>
    <property type="match status" value="1"/>
</dbReference>
<dbReference type="Pfam" id="PF07876">
    <property type="entry name" value="Dabb"/>
    <property type="match status" value="1"/>
</dbReference>
<protein>
    <submittedName>
        <fullName evidence="1">Stress responsive protein</fullName>
    </submittedName>
</protein>
<name>A0A2W2D669_9ACTN</name>
<dbReference type="OrthoDB" id="6637496at2"/>
<evidence type="ECO:0000313" key="1">
    <source>
        <dbReference type="EMBL" id="PZF99208.1"/>
    </source>
</evidence>
<dbReference type="EMBL" id="POTX01000027">
    <property type="protein sequence ID" value="PZF99208.1"/>
    <property type="molecule type" value="Genomic_DNA"/>
</dbReference>
<sequence length="91" mass="9922">MLTHVVLMRLVDPADAPKAQELLAGLAAEIPQCQALVTGTDVTRGPYSWDLALITKHDDPDGLAAYQAHPRHQDVIGWLGPRIAERAIVDF</sequence>
<dbReference type="AlphaFoldDB" id="A0A2W2D669"/>
<comment type="caution">
    <text evidence="1">The sequence shown here is derived from an EMBL/GenBank/DDBJ whole genome shotgun (WGS) entry which is preliminary data.</text>
</comment>
<accession>A0A2W2D669</accession>
<dbReference type="SUPFAM" id="SSF54909">
    <property type="entry name" value="Dimeric alpha+beta barrel"/>
    <property type="match status" value="1"/>
</dbReference>
<proteinExistence type="predicted"/>
<dbReference type="PROSITE" id="PS51502">
    <property type="entry name" value="S_R_A_B_BARREL"/>
    <property type="match status" value="1"/>
</dbReference>
<organism evidence="1 2">
    <name type="scientific">Micromonospora endophytica</name>
    <dbReference type="NCBI Taxonomy" id="515350"/>
    <lineage>
        <taxon>Bacteria</taxon>
        <taxon>Bacillati</taxon>
        <taxon>Actinomycetota</taxon>
        <taxon>Actinomycetes</taxon>
        <taxon>Micromonosporales</taxon>
        <taxon>Micromonosporaceae</taxon>
        <taxon>Micromonospora</taxon>
    </lineage>
</organism>
<keyword evidence="2" id="KW-1185">Reference proteome</keyword>
<dbReference type="RefSeq" id="WP_111242324.1">
    <property type="nucleotide sequence ID" value="NZ_AP023358.1"/>
</dbReference>